<keyword evidence="2" id="KW-1185">Reference proteome</keyword>
<evidence type="ECO:0000313" key="1">
    <source>
        <dbReference type="EMBL" id="KAA2211467.1"/>
    </source>
</evidence>
<dbReference type="Proteomes" id="UP000322110">
    <property type="component" value="Unassembled WGS sequence"/>
</dbReference>
<dbReference type="AlphaFoldDB" id="A0A5B2TA39"/>
<organism evidence="1 2">
    <name type="scientific">Teichococcus oryzae</name>
    <dbReference type="NCBI Taxonomy" id="1608942"/>
    <lineage>
        <taxon>Bacteria</taxon>
        <taxon>Pseudomonadati</taxon>
        <taxon>Pseudomonadota</taxon>
        <taxon>Alphaproteobacteria</taxon>
        <taxon>Acetobacterales</taxon>
        <taxon>Roseomonadaceae</taxon>
        <taxon>Roseomonas</taxon>
    </lineage>
</organism>
<dbReference type="GO" id="GO:0019634">
    <property type="term" value="P:organic phosphonate metabolic process"/>
    <property type="evidence" value="ECO:0007669"/>
    <property type="project" value="InterPro"/>
</dbReference>
<evidence type="ECO:0000313" key="2">
    <source>
        <dbReference type="Proteomes" id="UP000322110"/>
    </source>
</evidence>
<dbReference type="EMBL" id="VUKA01000025">
    <property type="protein sequence ID" value="KAA2211467.1"/>
    <property type="molecule type" value="Genomic_DNA"/>
</dbReference>
<comment type="caution">
    <text evidence="1">The sequence shown here is derived from an EMBL/GenBank/DDBJ whole genome shotgun (WGS) entry which is preliminary data.</text>
</comment>
<name>A0A5B2TA39_9PROT</name>
<reference evidence="1 2" key="1">
    <citation type="journal article" date="2015" name="Int. J. Syst. Evol. Microbiol.">
        <title>Roseomonas oryzae sp. nov., isolated from paddy rhizosphere soil.</title>
        <authorList>
            <person name="Ramaprasad E.V."/>
            <person name="Sasikala Ch."/>
            <person name="Ramana Ch.V."/>
        </authorList>
    </citation>
    <scope>NUCLEOTIDE SEQUENCE [LARGE SCALE GENOMIC DNA]</scope>
    <source>
        <strain evidence="1 2">KCTC 42542</strain>
    </source>
</reference>
<accession>A0A5B2TA39</accession>
<dbReference type="Pfam" id="PF06754">
    <property type="entry name" value="PhnG"/>
    <property type="match status" value="1"/>
</dbReference>
<dbReference type="InterPro" id="IPR009609">
    <property type="entry name" value="Phosphonate_metab_PhnG"/>
</dbReference>
<protein>
    <submittedName>
        <fullName evidence="1">Phosphonate C-P lyase system protein PhnG</fullName>
    </submittedName>
</protein>
<dbReference type="RefSeq" id="WP_149814070.1">
    <property type="nucleotide sequence ID" value="NZ_VUKA01000025.1"/>
</dbReference>
<dbReference type="OrthoDB" id="530475at2"/>
<gene>
    <name evidence="1" type="primary">phnG</name>
    <name evidence="1" type="ORF">F0Q34_19850</name>
</gene>
<proteinExistence type="predicted"/>
<dbReference type="NCBIfam" id="TIGR03293">
    <property type="entry name" value="PhnG_redo"/>
    <property type="match status" value="1"/>
</dbReference>
<keyword evidence="1" id="KW-0456">Lyase</keyword>
<dbReference type="GO" id="GO:0015716">
    <property type="term" value="P:organic phosphonate transport"/>
    <property type="evidence" value="ECO:0007669"/>
    <property type="project" value="InterPro"/>
</dbReference>
<dbReference type="GO" id="GO:0016829">
    <property type="term" value="F:lyase activity"/>
    <property type="evidence" value="ECO:0007669"/>
    <property type="project" value="UniProtKB-KW"/>
</dbReference>
<sequence>MSFSVSERQRWMAVLARASLDELRTCLDAASPLPPHRRLRGPETGLIMLRGQAAAVGDRFNLAEITVTRCAVSLEGGTVGHAYLSGRDAARAELAAILDALLQDDATKPAWMAAVIEPLAAIQAENEARQRRKAAATKVQFMTMATTR</sequence>